<evidence type="ECO:0000256" key="4">
    <source>
        <dbReference type="ARBA" id="ARBA00022801"/>
    </source>
</evidence>
<comment type="caution">
    <text evidence="8">The sequence shown here is derived from an EMBL/GenBank/DDBJ whole genome shotgun (WGS) entry which is preliminary data.</text>
</comment>
<evidence type="ECO:0000259" key="7">
    <source>
        <dbReference type="Pfam" id="PF01850"/>
    </source>
</evidence>
<proteinExistence type="inferred from homology"/>
<organism evidence="8 9">
    <name type="scientific">Microcella alkalica</name>
    <dbReference type="NCBI Taxonomy" id="355930"/>
    <lineage>
        <taxon>Bacteria</taxon>
        <taxon>Bacillati</taxon>
        <taxon>Actinomycetota</taxon>
        <taxon>Actinomycetes</taxon>
        <taxon>Micrococcales</taxon>
        <taxon>Microbacteriaceae</taxon>
        <taxon>Microcella</taxon>
    </lineage>
</organism>
<feature type="binding site" evidence="6">
    <location>
        <position position="92"/>
    </location>
    <ligand>
        <name>Mg(2+)</name>
        <dbReference type="ChEBI" id="CHEBI:18420"/>
    </ligand>
</feature>
<dbReference type="InterPro" id="IPR029060">
    <property type="entry name" value="PIN-like_dom_sf"/>
</dbReference>
<evidence type="ECO:0000256" key="6">
    <source>
        <dbReference type="HAMAP-Rule" id="MF_00265"/>
    </source>
</evidence>
<dbReference type="GO" id="GO:0004540">
    <property type="term" value="F:RNA nuclease activity"/>
    <property type="evidence" value="ECO:0007669"/>
    <property type="project" value="InterPro"/>
</dbReference>
<dbReference type="Gene3D" id="3.40.50.1010">
    <property type="entry name" value="5'-nuclease"/>
    <property type="match status" value="1"/>
</dbReference>
<dbReference type="SUPFAM" id="SSF88723">
    <property type="entry name" value="PIN domain-like"/>
    <property type="match status" value="1"/>
</dbReference>
<sequence>MRIYLDTSAAAKVLVDESESDALTAYLDRADPGREIVSSALLETELRRLAARVDLAQSSVSELLARIDLVEPTRSIFHEAGVLPGPNLRSLDALHLATALRTEADVLVAYDTRLLDAAQALGLATGSPA</sequence>
<reference evidence="8 9" key="1">
    <citation type="submission" date="2020-07" db="EMBL/GenBank/DDBJ databases">
        <title>Sequencing the genomes of 1000 actinobacteria strains.</title>
        <authorList>
            <person name="Klenk H.-P."/>
        </authorList>
    </citation>
    <scope>NUCLEOTIDE SEQUENCE [LARGE SCALE GENOMIC DNA]</scope>
    <source>
        <strain evidence="8 9">DSM 19663</strain>
    </source>
</reference>
<dbReference type="Proteomes" id="UP000585905">
    <property type="component" value="Unassembled WGS sequence"/>
</dbReference>
<feature type="domain" description="PIN" evidence="7">
    <location>
        <begin position="3"/>
        <end position="118"/>
    </location>
</feature>
<evidence type="ECO:0000256" key="5">
    <source>
        <dbReference type="ARBA" id="ARBA00022842"/>
    </source>
</evidence>
<dbReference type="HAMAP" id="MF_00265">
    <property type="entry name" value="VapC_Nob1"/>
    <property type="match status" value="1"/>
</dbReference>
<evidence type="ECO:0000256" key="2">
    <source>
        <dbReference type="ARBA" id="ARBA00022722"/>
    </source>
</evidence>
<dbReference type="EC" id="3.1.-.-" evidence="6"/>
<evidence type="ECO:0000256" key="1">
    <source>
        <dbReference type="ARBA" id="ARBA00022649"/>
    </source>
</evidence>
<keyword evidence="4 6" id="KW-0378">Hydrolase</keyword>
<comment type="cofactor">
    <cofactor evidence="6">
        <name>Mg(2+)</name>
        <dbReference type="ChEBI" id="CHEBI:18420"/>
    </cofactor>
</comment>
<evidence type="ECO:0000256" key="3">
    <source>
        <dbReference type="ARBA" id="ARBA00022723"/>
    </source>
</evidence>
<accession>A0A839EAD6</accession>
<dbReference type="InterPro" id="IPR022907">
    <property type="entry name" value="VapC_family"/>
</dbReference>
<dbReference type="Pfam" id="PF01850">
    <property type="entry name" value="PIN"/>
    <property type="match status" value="1"/>
</dbReference>
<dbReference type="EMBL" id="JACGWX010000001">
    <property type="protein sequence ID" value="MBA8846698.1"/>
    <property type="molecule type" value="Genomic_DNA"/>
</dbReference>
<keyword evidence="1 6" id="KW-1277">Toxin-antitoxin system</keyword>
<dbReference type="AlphaFoldDB" id="A0A839EAD6"/>
<comment type="similarity">
    <text evidence="6">Belongs to the PINc/VapC protein family.</text>
</comment>
<dbReference type="InterPro" id="IPR002716">
    <property type="entry name" value="PIN_dom"/>
</dbReference>
<comment type="function">
    <text evidence="6">Toxic component of a toxin-antitoxin (TA) system. An RNase.</text>
</comment>
<evidence type="ECO:0000313" key="8">
    <source>
        <dbReference type="EMBL" id="MBA8846698.1"/>
    </source>
</evidence>
<dbReference type="GO" id="GO:0016787">
    <property type="term" value="F:hydrolase activity"/>
    <property type="evidence" value="ECO:0007669"/>
    <property type="project" value="UniProtKB-KW"/>
</dbReference>
<keyword evidence="3 6" id="KW-0479">Metal-binding</keyword>
<name>A0A839EAD6_9MICO</name>
<protein>
    <recommendedName>
        <fullName evidence="6">Ribonuclease VapC</fullName>
        <shortName evidence="6">RNase VapC</shortName>
        <ecNumber evidence="6">3.1.-.-</ecNumber>
    </recommendedName>
    <alternativeName>
        <fullName evidence="6">Toxin VapC</fullName>
    </alternativeName>
</protein>
<feature type="binding site" evidence="6">
    <location>
        <position position="6"/>
    </location>
    <ligand>
        <name>Mg(2+)</name>
        <dbReference type="ChEBI" id="CHEBI:18420"/>
    </ligand>
</feature>
<dbReference type="RefSeq" id="WP_182489473.1">
    <property type="nucleotide sequence ID" value="NZ_BAAAOV010000002.1"/>
</dbReference>
<keyword evidence="5 6" id="KW-0460">Magnesium</keyword>
<keyword evidence="2 6" id="KW-0540">Nuclease</keyword>
<dbReference type="CDD" id="cd09874">
    <property type="entry name" value="PIN_MT3492-like"/>
    <property type="match status" value="1"/>
</dbReference>
<keyword evidence="9" id="KW-1185">Reference proteome</keyword>
<evidence type="ECO:0000313" key="9">
    <source>
        <dbReference type="Proteomes" id="UP000585905"/>
    </source>
</evidence>
<keyword evidence="6" id="KW-0800">Toxin</keyword>
<dbReference type="GO" id="GO:0090729">
    <property type="term" value="F:toxin activity"/>
    <property type="evidence" value="ECO:0007669"/>
    <property type="project" value="UniProtKB-KW"/>
</dbReference>
<dbReference type="GO" id="GO:0000287">
    <property type="term" value="F:magnesium ion binding"/>
    <property type="evidence" value="ECO:0007669"/>
    <property type="project" value="UniProtKB-UniRule"/>
</dbReference>
<gene>
    <name evidence="6" type="primary">vapC</name>
    <name evidence="8" type="ORF">FHX53_000262</name>
</gene>